<accession>U4URS0</accession>
<organism evidence="2 3">
    <name type="scientific">Dendroctonus ponderosae</name>
    <name type="common">Mountain pine beetle</name>
    <dbReference type="NCBI Taxonomy" id="77166"/>
    <lineage>
        <taxon>Eukaryota</taxon>
        <taxon>Metazoa</taxon>
        <taxon>Ecdysozoa</taxon>
        <taxon>Arthropoda</taxon>
        <taxon>Hexapoda</taxon>
        <taxon>Insecta</taxon>
        <taxon>Pterygota</taxon>
        <taxon>Neoptera</taxon>
        <taxon>Endopterygota</taxon>
        <taxon>Coleoptera</taxon>
        <taxon>Polyphaga</taxon>
        <taxon>Cucujiformia</taxon>
        <taxon>Curculionidae</taxon>
        <taxon>Scolytinae</taxon>
        <taxon>Dendroctonus</taxon>
    </lineage>
</organism>
<feature type="non-terminal residue" evidence="2">
    <location>
        <position position="241"/>
    </location>
</feature>
<evidence type="ECO:0000313" key="3">
    <source>
        <dbReference type="Proteomes" id="UP000030742"/>
    </source>
</evidence>
<dbReference type="Proteomes" id="UP000030742">
    <property type="component" value="Unassembled WGS sequence"/>
</dbReference>
<dbReference type="GO" id="GO:0019905">
    <property type="term" value="F:syntaxin binding"/>
    <property type="evidence" value="ECO:0007669"/>
    <property type="project" value="TreeGrafter"/>
</dbReference>
<feature type="compositionally biased region" description="Basic and acidic residues" evidence="1">
    <location>
        <begin position="109"/>
        <end position="120"/>
    </location>
</feature>
<feature type="region of interest" description="Disordered" evidence="1">
    <location>
        <begin position="109"/>
        <end position="138"/>
    </location>
</feature>
<dbReference type="STRING" id="77166.U4URS0"/>
<feature type="compositionally biased region" description="Polar residues" evidence="1">
    <location>
        <begin position="121"/>
        <end position="138"/>
    </location>
</feature>
<dbReference type="PANTHER" id="PTHR10241:SF25">
    <property type="entry name" value="TOMOSYN, ISOFORM C"/>
    <property type="match status" value="1"/>
</dbReference>
<dbReference type="GO" id="GO:0005096">
    <property type="term" value="F:GTPase activator activity"/>
    <property type="evidence" value="ECO:0007669"/>
    <property type="project" value="TreeGrafter"/>
</dbReference>
<proteinExistence type="predicted"/>
<dbReference type="GO" id="GO:0045159">
    <property type="term" value="F:myosin II binding"/>
    <property type="evidence" value="ECO:0007669"/>
    <property type="project" value="TreeGrafter"/>
</dbReference>
<dbReference type="PANTHER" id="PTHR10241">
    <property type="entry name" value="LETHAL 2 GIANT LARVAE PROTEIN"/>
    <property type="match status" value="1"/>
</dbReference>
<dbReference type="GO" id="GO:0006887">
    <property type="term" value="P:exocytosis"/>
    <property type="evidence" value="ECO:0007669"/>
    <property type="project" value="TreeGrafter"/>
</dbReference>
<dbReference type="GO" id="GO:0031201">
    <property type="term" value="C:SNARE complex"/>
    <property type="evidence" value="ECO:0007669"/>
    <property type="project" value="TreeGrafter"/>
</dbReference>
<protein>
    <recommendedName>
        <fullName evidence="4">Lethal giant larvae (Lgl)-like C-terminal domain-containing protein</fullName>
    </recommendedName>
</protein>
<reference evidence="2 3" key="1">
    <citation type="journal article" date="2013" name="Genome Biol.">
        <title>Draft genome of the mountain pine beetle, Dendroctonus ponderosae Hopkins, a major forest pest.</title>
        <authorList>
            <person name="Keeling C.I."/>
            <person name="Yuen M.M."/>
            <person name="Liao N.Y."/>
            <person name="Docking T.R."/>
            <person name="Chan S.K."/>
            <person name="Taylor G.A."/>
            <person name="Palmquist D.L."/>
            <person name="Jackman S.D."/>
            <person name="Nguyen A."/>
            <person name="Li M."/>
            <person name="Henderson H."/>
            <person name="Janes J.K."/>
            <person name="Zhao Y."/>
            <person name="Pandoh P."/>
            <person name="Moore R."/>
            <person name="Sperling F.A."/>
            <person name="Huber D.P."/>
            <person name="Birol I."/>
            <person name="Jones S.J."/>
            <person name="Bohlmann J."/>
        </authorList>
    </citation>
    <scope>NUCLEOTIDE SEQUENCE</scope>
</reference>
<dbReference type="EMBL" id="KI208166">
    <property type="protein sequence ID" value="ERL95807.1"/>
    <property type="molecule type" value="Genomic_DNA"/>
</dbReference>
<evidence type="ECO:0000256" key="1">
    <source>
        <dbReference type="SAM" id="MobiDB-lite"/>
    </source>
</evidence>
<evidence type="ECO:0008006" key="4">
    <source>
        <dbReference type="Google" id="ProtNLM"/>
    </source>
</evidence>
<dbReference type="GO" id="GO:0005886">
    <property type="term" value="C:plasma membrane"/>
    <property type="evidence" value="ECO:0007669"/>
    <property type="project" value="TreeGrafter"/>
</dbReference>
<dbReference type="AlphaFoldDB" id="U4URS0"/>
<evidence type="ECO:0000313" key="2">
    <source>
        <dbReference type="EMBL" id="ERL95807.1"/>
    </source>
</evidence>
<dbReference type="GO" id="GO:0006893">
    <property type="term" value="P:Golgi to plasma membrane transport"/>
    <property type="evidence" value="ECO:0007669"/>
    <property type="project" value="TreeGrafter"/>
</dbReference>
<gene>
    <name evidence="2" type="ORF">D910_00342</name>
</gene>
<name>U4URS0_DENPD</name>
<sequence length="241" mass="26821">MSTAVVDETSGRNSDSHGFKARKTFLNLTNVLRSEPTVLTPTLWVGTSLGSVLPILITPPDPDSRSSQPVVVSMVGMTIFRLKGSILTMSFLDCSGSLIPYSYEAWKDDNREKRERDRTPTRNQNRMSPTLGENFSRSDNYSDRQFVVIASEKQARVVALPSQSCAYRQQLADSDFVVKAEVISLKGKRGAPHVELFHHHLNSFADSVCLVTYVSNGHLMAYSLPSLRPLLDIDFLPLSEL</sequence>